<dbReference type="InterPro" id="IPR042099">
    <property type="entry name" value="ANL_N_sf"/>
</dbReference>
<proteinExistence type="predicted"/>
<name>A0A9Q8Z3D2_CURCL</name>
<feature type="transmembrane region" description="Helical" evidence="4">
    <location>
        <begin position="757"/>
        <end position="774"/>
    </location>
</feature>
<protein>
    <recommendedName>
        <fullName evidence="5">AMP-dependent synthetase/ligase domain-containing protein</fullName>
    </recommendedName>
</protein>
<keyword evidence="4" id="KW-0472">Membrane</keyword>
<dbReference type="InterPro" id="IPR052979">
    <property type="entry name" value="Adenylate-forming_domain"/>
</dbReference>
<organism evidence="6 7">
    <name type="scientific">Curvularia clavata</name>
    <dbReference type="NCBI Taxonomy" id="95742"/>
    <lineage>
        <taxon>Eukaryota</taxon>
        <taxon>Fungi</taxon>
        <taxon>Dikarya</taxon>
        <taxon>Ascomycota</taxon>
        <taxon>Pezizomycotina</taxon>
        <taxon>Dothideomycetes</taxon>
        <taxon>Pleosporomycetidae</taxon>
        <taxon>Pleosporales</taxon>
        <taxon>Pleosporineae</taxon>
        <taxon>Pleosporaceae</taxon>
        <taxon>Curvularia</taxon>
    </lineage>
</organism>
<evidence type="ECO:0000313" key="7">
    <source>
        <dbReference type="Proteomes" id="UP001056012"/>
    </source>
</evidence>
<feature type="transmembrane region" description="Helical" evidence="4">
    <location>
        <begin position="786"/>
        <end position="808"/>
    </location>
</feature>
<dbReference type="CDD" id="cd17653">
    <property type="entry name" value="A_NRPS_GliP_like"/>
    <property type="match status" value="1"/>
</dbReference>
<dbReference type="PANTHER" id="PTHR33927:SF5">
    <property type="entry name" value="ENZYME, PUTATIVE (AFU_ORTHOLOGUE AFUA_8G01222)-RELATED"/>
    <property type="match status" value="1"/>
</dbReference>
<reference evidence="6" key="1">
    <citation type="submission" date="2021-12" db="EMBL/GenBank/DDBJ databases">
        <title>Curvularia clavata genome.</title>
        <authorList>
            <person name="Cao Y."/>
        </authorList>
    </citation>
    <scope>NUCLEOTIDE SEQUENCE</scope>
    <source>
        <strain evidence="6">Yc1106</strain>
    </source>
</reference>
<feature type="domain" description="AMP-dependent synthetase/ligase" evidence="5">
    <location>
        <begin position="41"/>
        <end position="372"/>
    </location>
</feature>
<dbReference type="Gene3D" id="3.40.50.12780">
    <property type="entry name" value="N-terminal domain of ligase-like"/>
    <property type="match status" value="1"/>
</dbReference>
<dbReference type="NCBIfam" id="TIGR01733">
    <property type="entry name" value="AA-adenyl-dom"/>
    <property type="match status" value="1"/>
</dbReference>
<dbReference type="Proteomes" id="UP001056012">
    <property type="component" value="Chromosome 1"/>
</dbReference>
<dbReference type="PANTHER" id="PTHR33927">
    <property type="entry name" value="TRANSMEMBRANE PROTEIN"/>
    <property type="match status" value="1"/>
</dbReference>
<keyword evidence="4" id="KW-1133">Transmembrane helix</keyword>
<evidence type="ECO:0000256" key="3">
    <source>
        <dbReference type="SAM" id="MobiDB-lite"/>
    </source>
</evidence>
<dbReference type="InterPro" id="IPR010071">
    <property type="entry name" value="AA_adenyl_dom"/>
</dbReference>
<dbReference type="SUPFAM" id="SSF56801">
    <property type="entry name" value="Acetyl-CoA synthetase-like"/>
    <property type="match status" value="1"/>
</dbReference>
<accession>A0A9Q8Z3D2</accession>
<dbReference type="InterPro" id="IPR045851">
    <property type="entry name" value="AMP-bd_C_sf"/>
</dbReference>
<dbReference type="Pfam" id="PF00501">
    <property type="entry name" value="AMP-binding"/>
    <property type="match status" value="1"/>
</dbReference>
<sequence length="1016" mass="111464">MESNVCFHATSCLPEEDRIRMSRFGKGPTVPVPHSLVHEAFEKIVDAHPNVTAATFSGRSITYQQLDEAANRLANRLIHAGLAPKQRVCLVVQRSFEMLIGIFAILKAGCQYVPVDGGVASEVALKHILTDSDARFVLCLPKFWERTANIARKDCVIVALDSDVGASFPSTRPSVQVSRYDGAYAIYTSGSTGRPKGVDVMHANVTNALLLEPARLNITVGSRVAQVLNVAFDMGAWEILACLMNGGTLYMRGSDWTATLKEVDTLISTPSILSKYRRQSFPGIKYVVTGGEPCPKALADEWAEGACFYNICGPTEITILNTAHRHTPGQPLSIGKPLPNTTCYLLDENEQPVPIGEKGTMWVGGAGVTRGYINLPELTSRRYKLDKFVENGSRMFNTGDIARWREDGSLDMLGREDDQVKIKGFRVELDGITSVVESFPNVRRGAAMLVENALCAFYAAQGPVDQADLEAFTRKHLPYYSVPEKWFQVDSIPLTNNGKVDRKALRVMTTDQSKDDSSVGEPPATPKQNSIAVTVDSSSSLASSTDSLKDPEKMAAITITSSASQHSDSTNEILEKVPEALPPKHSHHGLRWLRHRAFILYRRFLSVVIITNVAVAVFLLHRRIGQNRDILSDLALATASNLVVAVLMRSEPVINLLFTIFCSVPTCFPLAIRRHCARIFHIGGIHSGCAMAAIMWHFIFTIDSTFDLGKPAHLRRISVAPVVLSYLALVILLVIGATSHPTFRAKYHNAWEMTHRFGGWTCLGLLWALTFLATKDLNPSMTASAAYLRAPSIWLLAVATAAIVFPWLHLRKVPVRSEVLSNHAVRLWFDYTTPVVGTAVRLAERPLVDWHGFATITNPNGKGFSLIVSRAGDFTGRTIERAPTHIYVRGIPACGVLRIATLFKSVVLVATGSGIGPCLAVILAQKVPCRILWTAPNPEETFGQAIVDSVKATDSQAIIWNTRKQGKPNMSLIAYQLWKESGAEAVCVISNKKFTTKIVYDMESRGIPAYGAIFDS</sequence>
<feature type="transmembrane region" description="Helical" evidence="4">
    <location>
        <begin position="719"/>
        <end position="737"/>
    </location>
</feature>
<feature type="region of interest" description="Disordered" evidence="3">
    <location>
        <begin position="509"/>
        <end position="549"/>
    </location>
</feature>
<keyword evidence="1" id="KW-0596">Phosphopantetheine</keyword>
<evidence type="ECO:0000259" key="5">
    <source>
        <dbReference type="Pfam" id="PF00501"/>
    </source>
</evidence>
<dbReference type="Gene3D" id="3.30.300.30">
    <property type="match status" value="1"/>
</dbReference>
<feature type="transmembrane region" description="Helical" evidence="4">
    <location>
        <begin position="600"/>
        <end position="619"/>
    </location>
</feature>
<dbReference type="InterPro" id="IPR000873">
    <property type="entry name" value="AMP-dep_synth/lig_dom"/>
</dbReference>
<dbReference type="VEuPathDB" id="FungiDB:yc1106_01378"/>
<keyword evidence="2" id="KW-0597">Phosphoprotein</keyword>
<dbReference type="AlphaFoldDB" id="A0A9Q8Z3D2"/>
<evidence type="ECO:0000256" key="4">
    <source>
        <dbReference type="SAM" id="Phobius"/>
    </source>
</evidence>
<dbReference type="EMBL" id="CP089274">
    <property type="protein sequence ID" value="USP74104.1"/>
    <property type="molecule type" value="Genomic_DNA"/>
</dbReference>
<evidence type="ECO:0000256" key="1">
    <source>
        <dbReference type="ARBA" id="ARBA00022450"/>
    </source>
</evidence>
<gene>
    <name evidence="6" type="ORF">yc1106_01378</name>
</gene>
<keyword evidence="7" id="KW-1185">Reference proteome</keyword>
<dbReference type="OrthoDB" id="3142841at2759"/>
<feature type="compositionally biased region" description="Low complexity" evidence="3">
    <location>
        <begin position="532"/>
        <end position="546"/>
    </location>
</feature>
<feature type="transmembrane region" description="Helical" evidence="4">
    <location>
        <begin position="679"/>
        <end position="699"/>
    </location>
</feature>
<evidence type="ECO:0000256" key="2">
    <source>
        <dbReference type="ARBA" id="ARBA00022553"/>
    </source>
</evidence>
<evidence type="ECO:0000313" key="6">
    <source>
        <dbReference type="EMBL" id="USP74104.1"/>
    </source>
</evidence>
<keyword evidence="4" id="KW-0812">Transmembrane</keyword>